<feature type="chain" id="PRO_5003261663" evidence="8">
    <location>
        <begin position="17"/>
        <end position="246"/>
    </location>
</feature>
<dbReference type="KEGG" id="aaf:AURANDRAFT_54518"/>
<feature type="binding site" evidence="7">
    <location>
        <position position="81"/>
    </location>
    <ligand>
        <name>chlorophyll a</name>
        <dbReference type="ChEBI" id="CHEBI:58416"/>
        <label>1</label>
    </ligand>
</feature>
<keyword evidence="7" id="KW-0148">Chlorophyll</keyword>
<dbReference type="EMBL" id="GL833139">
    <property type="protein sequence ID" value="EGB05720.1"/>
    <property type="molecule type" value="Genomic_DNA"/>
</dbReference>
<evidence type="ECO:0000313" key="10">
    <source>
        <dbReference type="Proteomes" id="UP000002729"/>
    </source>
</evidence>
<keyword evidence="6" id="KW-0934">Plastid</keyword>
<comment type="similarity">
    <text evidence="3">Belongs to the fucoxanthin chlorophyll protein family.</text>
</comment>
<keyword evidence="5" id="KW-0602">Photosynthesis</keyword>
<dbReference type="RefSeq" id="XP_009039559.1">
    <property type="nucleotide sequence ID" value="XM_009041311.1"/>
</dbReference>
<feature type="binding site" evidence="7">
    <location>
        <position position="83"/>
    </location>
    <ligand>
        <name>chlorophyll a</name>
        <dbReference type="ChEBI" id="CHEBI:58416"/>
        <label>1</label>
    </ligand>
</feature>
<dbReference type="GeneID" id="20222402"/>
<dbReference type="AlphaFoldDB" id="F0YGR1"/>
<comment type="subcellular location">
    <subcellularLocation>
        <location evidence="2">Plastid</location>
        <location evidence="2">Chloroplast</location>
    </subcellularLocation>
</comment>
<reference evidence="9 10" key="1">
    <citation type="journal article" date="2011" name="Proc. Natl. Acad. Sci. U.S.A.">
        <title>Niche of harmful alga Aureococcus anophagefferens revealed through ecogenomics.</title>
        <authorList>
            <person name="Gobler C.J."/>
            <person name="Berry D.L."/>
            <person name="Dyhrman S.T."/>
            <person name="Wilhelm S.W."/>
            <person name="Salamov A."/>
            <person name="Lobanov A.V."/>
            <person name="Zhang Y."/>
            <person name="Collier J.L."/>
            <person name="Wurch L.L."/>
            <person name="Kustka A.B."/>
            <person name="Dill B.D."/>
            <person name="Shah M."/>
            <person name="VerBerkmoes N.C."/>
            <person name="Kuo A."/>
            <person name="Terry A."/>
            <person name="Pangilinan J."/>
            <person name="Lindquist E.A."/>
            <person name="Lucas S."/>
            <person name="Paulsen I.T."/>
            <person name="Hattenrath-Lehmann T.K."/>
            <person name="Talmage S.C."/>
            <person name="Walker E.A."/>
            <person name="Koch F."/>
            <person name="Burson A.M."/>
            <person name="Marcoval M.A."/>
            <person name="Tang Y.Z."/>
            <person name="Lecleir G.R."/>
            <person name="Coyne K.J."/>
            <person name="Berg G.M."/>
            <person name="Bertrand E.M."/>
            <person name="Saito M.A."/>
            <person name="Gladyshev V.N."/>
            <person name="Grigoriev I.V."/>
        </authorList>
    </citation>
    <scope>NUCLEOTIDE SEQUENCE [LARGE SCALE GENOMIC DNA]</scope>
    <source>
        <strain evidence="10">CCMP 1984</strain>
    </source>
</reference>
<dbReference type="SUPFAM" id="SSF103511">
    <property type="entry name" value="Chlorophyll a-b binding protein"/>
    <property type="match status" value="1"/>
</dbReference>
<dbReference type="OMA" id="NGNIMIP"/>
<comment type="function">
    <text evidence="1">The light-harvesting complex (LHC) functions as a light receptor, it captures and delivers excitation energy to photosystems with which it is closely associated. Energy is transferred from the carotenoid and chlorophyll C (or B) to chlorophyll A and the photosynthetic reaction centers where it is used to synthesize ATP and reducing power.</text>
</comment>
<dbReference type="InParanoid" id="F0YGR1"/>
<feature type="binding site" evidence="7">
    <location>
        <position position="195"/>
    </location>
    <ligand>
        <name>chlorophyll a</name>
        <dbReference type="ChEBI" id="CHEBI:58416"/>
        <label>1</label>
    </ligand>
</feature>
<sequence length="246" mass="26796">MVKLLLSLLLIAPAAAFLSTSSHARGSHTQVSETKDDLAVLAGELNPVVGFWDPLGCLNLDFWQLGTEGTIGYLRHAEIKHGRVAMAGFLGYLVQSTDFVSGPHNNLPFPGYEAGLTPPEQWDAIPLWGKIQIVTFVGMLESYGELLPVHYTKGGVPGYYPPIKGNRPELVLNLYDPFNFFSRMTPEAKEAGLVKEINNGRLAMIGLFSFLAEARVPGSVPVLTGIIPPYNGNIMIPFEGDFSFFG</sequence>
<evidence type="ECO:0000313" key="9">
    <source>
        <dbReference type="EMBL" id="EGB05720.1"/>
    </source>
</evidence>
<organism evidence="10">
    <name type="scientific">Aureococcus anophagefferens</name>
    <name type="common">Harmful bloom alga</name>
    <dbReference type="NCBI Taxonomy" id="44056"/>
    <lineage>
        <taxon>Eukaryota</taxon>
        <taxon>Sar</taxon>
        <taxon>Stramenopiles</taxon>
        <taxon>Ochrophyta</taxon>
        <taxon>Pelagophyceae</taxon>
        <taxon>Pelagomonadales</taxon>
        <taxon>Pelagomonadaceae</taxon>
        <taxon>Aureococcus</taxon>
    </lineage>
</organism>
<proteinExistence type="inferred from homology"/>
<keyword evidence="10" id="KW-1185">Reference proteome</keyword>
<name>F0YGR1_AURAN</name>
<dbReference type="Proteomes" id="UP000002729">
    <property type="component" value="Unassembled WGS sequence"/>
</dbReference>
<dbReference type="InterPro" id="IPR022796">
    <property type="entry name" value="Chloroa_b-bind"/>
</dbReference>
<keyword evidence="8" id="KW-0732">Signal</keyword>
<evidence type="ECO:0000256" key="2">
    <source>
        <dbReference type="ARBA" id="ARBA00004229"/>
    </source>
</evidence>
<evidence type="ECO:0000256" key="1">
    <source>
        <dbReference type="ARBA" id="ARBA00004022"/>
    </source>
</evidence>
<dbReference type="Pfam" id="PF00504">
    <property type="entry name" value="Chloroa_b-bind"/>
    <property type="match status" value="1"/>
</dbReference>
<protein>
    <submittedName>
        <fullName evidence="9">Uncharacterized protein LHC47</fullName>
    </submittedName>
</protein>
<dbReference type="PANTHER" id="PTHR21649">
    <property type="entry name" value="CHLOROPHYLL A/B BINDING PROTEIN"/>
    <property type="match status" value="1"/>
</dbReference>
<evidence type="ECO:0000256" key="7">
    <source>
        <dbReference type="PIRSR" id="PIRSR601344-1"/>
    </source>
</evidence>
<dbReference type="GO" id="GO:0016168">
    <property type="term" value="F:chlorophyll binding"/>
    <property type="evidence" value="ECO:0007669"/>
    <property type="project" value="UniProtKB-KW"/>
</dbReference>
<dbReference type="GO" id="GO:0009507">
    <property type="term" value="C:chloroplast"/>
    <property type="evidence" value="ECO:0007669"/>
    <property type="project" value="UniProtKB-SubCell"/>
</dbReference>
<dbReference type="OrthoDB" id="191071at2759"/>
<feature type="binding site" evidence="7">
    <location>
        <position position="201"/>
    </location>
    <ligand>
        <name>chlorophyll a</name>
        <dbReference type="ChEBI" id="CHEBI:58416"/>
        <label>1</label>
    </ligand>
</feature>
<dbReference type="GO" id="GO:0016020">
    <property type="term" value="C:membrane"/>
    <property type="evidence" value="ECO:0007669"/>
    <property type="project" value="InterPro"/>
</dbReference>
<dbReference type="GO" id="GO:0009765">
    <property type="term" value="P:photosynthesis, light harvesting"/>
    <property type="evidence" value="ECO:0007669"/>
    <property type="project" value="InterPro"/>
</dbReference>
<feature type="signal peptide" evidence="8">
    <location>
        <begin position="1"/>
        <end position="16"/>
    </location>
</feature>
<gene>
    <name evidence="9" type="primary">LHC47</name>
    <name evidence="9" type="ORF">AURANDRAFT_54518</name>
</gene>
<feature type="binding site" evidence="7">
    <location>
        <position position="199"/>
    </location>
    <ligand>
        <name>chlorophyll a</name>
        <dbReference type="ChEBI" id="CHEBI:58416"/>
        <label>1</label>
    </ligand>
</feature>
<keyword evidence="4" id="KW-0150">Chloroplast</keyword>
<evidence type="ECO:0000256" key="8">
    <source>
        <dbReference type="SAM" id="SignalP"/>
    </source>
</evidence>
<dbReference type="Gene3D" id="1.10.3460.10">
    <property type="entry name" value="Chlorophyll a/b binding protein domain"/>
    <property type="match status" value="1"/>
</dbReference>
<accession>F0YGR1</accession>
<evidence type="ECO:0000256" key="3">
    <source>
        <dbReference type="ARBA" id="ARBA00005933"/>
    </source>
</evidence>
<feature type="binding site" evidence="7">
    <location>
        <position position="196"/>
    </location>
    <ligand>
        <name>chlorophyll a</name>
        <dbReference type="ChEBI" id="CHEBI:58416"/>
        <label>1</label>
    </ligand>
</feature>
<feature type="binding site" evidence="7">
    <location>
        <position position="52"/>
    </location>
    <ligand>
        <name>chlorophyll a</name>
        <dbReference type="ChEBI" id="CHEBI:58416"/>
        <label>1</label>
    </ligand>
</feature>
<dbReference type="InterPro" id="IPR001344">
    <property type="entry name" value="Chloro_AB-bd_pln"/>
</dbReference>
<evidence type="ECO:0000256" key="4">
    <source>
        <dbReference type="ARBA" id="ARBA00022528"/>
    </source>
</evidence>
<keyword evidence="7" id="KW-0157">Chromophore</keyword>
<evidence type="ECO:0000256" key="6">
    <source>
        <dbReference type="ARBA" id="ARBA00022640"/>
    </source>
</evidence>
<feature type="binding site" evidence="7">
    <location>
        <position position="78"/>
    </location>
    <ligand>
        <name>chlorophyll a</name>
        <dbReference type="ChEBI" id="CHEBI:58416"/>
        <label>1</label>
    </ligand>
</feature>
<evidence type="ECO:0000256" key="5">
    <source>
        <dbReference type="ARBA" id="ARBA00022531"/>
    </source>
</evidence>